<sequence length="272" mass="29757">MVKALVFKGDKKPKKRKRAAADDGTAKSAEPLASVQPDIEVNPENDDSWVTAGQPSDVSGPLLIVLASEKPTALSCDATGQVFALAVENMVDGNANSAEPHDVRQVWVANRVAGTDKFRFKGAHGKFLSCDSHGLLSATSEAVSSLESFSILPGARLDTFHIQTSRGKFISATSKSSSSKTSAVEIRGDADSTEQDSTLLRLRMQARFKPRAKTAKEEKLKDKVSRKDLEAAAGRKLEDDEVRRLKRARREGDYHEQLLMLKVKGKHDKYSY</sequence>
<dbReference type="GO" id="GO:0051015">
    <property type="term" value="F:actin filament binding"/>
    <property type="evidence" value="ECO:0007669"/>
    <property type="project" value="TreeGrafter"/>
</dbReference>
<reference evidence="5 6" key="1">
    <citation type="submission" date="2015-03" db="EMBL/GenBank/DDBJ databases">
        <authorList>
            <person name="Radwan O."/>
            <person name="Al-Naeli F.A."/>
            <person name="Rendon G.A."/>
            <person name="Fields C."/>
        </authorList>
    </citation>
    <scope>NUCLEOTIDE SEQUENCE [LARGE SCALE GENOMIC DNA]</scope>
    <source>
        <strain evidence="5">CR-DP1</strain>
    </source>
</reference>
<evidence type="ECO:0000256" key="2">
    <source>
        <dbReference type="ARBA" id="ARBA00010878"/>
    </source>
</evidence>
<dbReference type="OrthoDB" id="5539371at2759"/>
<comment type="similarity">
    <text evidence="2">Belongs to the FRG1 family.</text>
</comment>
<dbReference type="PANTHER" id="PTHR12928:SF0">
    <property type="entry name" value="FSHD REGION GENE 1"/>
    <property type="match status" value="1"/>
</dbReference>
<feature type="region of interest" description="Disordered" evidence="4">
    <location>
        <begin position="1"/>
        <end position="53"/>
    </location>
</feature>
<comment type="subcellular location">
    <subcellularLocation>
        <location evidence="1">Nucleus</location>
        <location evidence="1">Nucleolus</location>
    </subcellularLocation>
</comment>
<keyword evidence="3" id="KW-0539">Nucleus</keyword>
<dbReference type="GO" id="GO:0071013">
    <property type="term" value="C:catalytic step 2 spliceosome"/>
    <property type="evidence" value="ECO:0007669"/>
    <property type="project" value="TreeGrafter"/>
</dbReference>
<dbReference type="InterPro" id="IPR008999">
    <property type="entry name" value="Actin-crosslinking"/>
</dbReference>
<gene>
    <name evidence="5" type="ORF">TD95_000053</name>
</gene>
<dbReference type="EMBL" id="LAEV01002237">
    <property type="protein sequence ID" value="KKA26205.1"/>
    <property type="molecule type" value="Genomic_DNA"/>
</dbReference>
<dbReference type="Gene3D" id="2.80.10.50">
    <property type="match status" value="1"/>
</dbReference>
<dbReference type="InterPro" id="IPR010414">
    <property type="entry name" value="FRG1"/>
</dbReference>
<evidence type="ECO:0000313" key="6">
    <source>
        <dbReference type="Proteomes" id="UP000033483"/>
    </source>
</evidence>
<dbReference type="AlphaFoldDB" id="A0A0F4Z7A8"/>
<dbReference type="Proteomes" id="UP000033483">
    <property type="component" value="Unassembled WGS sequence"/>
</dbReference>
<organism evidence="5 6">
    <name type="scientific">Thielaviopsis punctulata</name>
    <dbReference type="NCBI Taxonomy" id="72032"/>
    <lineage>
        <taxon>Eukaryota</taxon>
        <taxon>Fungi</taxon>
        <taxon>Dikarya</taxon>
        <taxon>Ascomycota</taxon>
        <taxon>Pezizomycotina</taxon>
        <taxon>Sordariomycetes</taxon>
        <taxon>Hypocreomycetidae</taxon>
        <taxon>Microascales</taxon>
        <taxon>Ceratocystidaceae</taxon>
        <taxon>Thielaviopsis</taxon>
    </lineage>
</organism>
<evidence type="ECO:0000313" key="5">
    <source>
        <dbReference type="EMBL" id="KKA26205.1"/>
    </source>
</evidence>
<evidence type="ECO:0008006" key="7">
    <source>
        <dbReference type="Google" id="ProtNLM"/>
    </source>
</evidence>
<proteinExistence type="inferred from homology"/>
<evidence type="ECO:0000256" key="4">
    <source>
        <dbReference type="SAM" id="MobiDB-lite"/>
    </source>
</evidence>
<accession>A0A0F4Z7A8</accession>
<dbReference type="GO" id="GO:0005730">
    <property type="term" value="C:nucleolus"/>
    <property type="evidence" value="ECO:0007669"/>
    <property type="project" value="UniProtKB-SubCell"/>
</dbReference>
<dbReference type="CDD" id="cd23339">
    <property type="entry name" value="beta-trefoil_FSCN_fungal_FRG1-like"/>
    <property type="match status" value="1"/>
</dbReference>
<name>A0A0F4Z7A8_9PEZI</name>
<evidence type="ECO:0000256" key="1">
    <source>
        <dbReference type="ARBA" id="ARBA00004604"/>
    </source>
</evidence>
<protein>
    <recommendedName>
        <fullName evidence="7">Actin-crosslinking protein</fullName>
    </recommendedName>
</protein>
<dbReference type="PANTHER" id="PTHR12928">
    <property type="entry name" value="FRG1 PROTEIN"/>
    <property type="match status" value="1"/>
</dbReference>
<keyword evidence="6" id="KW-1185">Reference proteome</keyword>
<comment type="caution">
    <text evidence="5">The sequence shown here is derived from an EMBL/GenBank/DDBJ whole genome shotgun (WGS) entry which is preliminary data.</text>
</comment>
<dbReference type="SUPFAM" id="SSF50405">
    <property type="entry name" value="Actin-crosslinking proteins"/>
    <property type="match status" value="1"/>
</dbReference>
<dbReference type="Pfam" id="PF06229">
    <property type="entry name" value="FRG1"/>
    <property type="match status" value="1"/>
</dbReference>
<evidence type="ECO:0000256" key="3">
    <source>
        <dbReference type="ARBA" id="ARBA00023242"/>
    </source>
</evidence>